<evidence type="ECO:0000313" key="5">
    <source>
        <dbReference type="Proteomes" id="UP000249619"/>
    </source>
</evidence>
<dbReference type="InterPro" id="IPR009799">
    <property type="entry name" value="EthD_dom"/>
</dbReference>
<protein>
    <recommendedName>
        <fullName evidence="3">EthD domain-containing protein</fullName>
    </recommendedName>
</protein>
<feature type="chain" id="PRO_5017067382" description="EthD domain-containing protein" evidence="2">
    <location>
        <begin position="22"/>
        <end position="319"/>
    </location>
</feature>
<dbReference type="AlphaFoldDB" id="A0A364N4H3"/>
<sequence>MLSALGFSLLLFLDLAPGVVAHVVPIVNATWPNTFPKQIVANRRRQGLTYAEYDYHHTIVHGRKAWNAPDTVDQPLAYQQGHIFDSAYGINTTSNNAQPSFFGHNDITELYSRSPDAFATRPSNNYTATVIGPDGNAFADLSASLNMYAFEKFQHVNSTCRKQPWSTFNAFYWAFSNLSTANTNSFDNVTFASAVAASLLAALPAGTIYNASIHTSVPGVDSRPYYGGYDNPAINGVLKFWLCDDNAAVVSFREAQKALIAQNQELGINLDSSFVAFSRAVTIYDRSRGVPFDDERAWRDLKRDQWRGDAAVPPCQNGY</sequence>
<dbReference type="GO" id="GO:0016491">
    <property type="term" value="F:oxidoreductase activity"/>
    <property type="evidence" value="ECO:0007669"/>
    <property type="project" value="InterPro"/>
</dbReference>
<evidence type="ECO:0000256" key="1">
    <source>
        <dbReference type="ARBA" id="ARBA00005986"/>
    </source>
</evidence>
<dbReference type="EMBL" id="QGDH01000056">
    <property type="protein sequence ID" value="RAR11492.1"/>
    <property type="molecule type" value="Genomic_DNA"/>
</dbReference>
<dbReference type="Proteomes" id="UP000249619">
    <property type="component" value="Unassembled WGS sequence"/>
</dbReference>
<keyword evidence="2" id="KW-0732">Signal</keyword>
<dbReference type="OrthoDB" id="5340195at2759"/>
<name>A0A364N4H3_STELY</name>
<dbReference type="Pfam" id="PF07110">
    <property type="entry name" value="EthD"/>
    <property type="match status" value="1"/>
</dbReference>
<comment type="caution">
    <text evidence="4">The sequence shown here is derived from an EMBL/GenBank/DDBJ whole genome shotgun (WGS) entry which is preliminary data.</text>
</comment>
<accession>A0A364N4H3</accession>
<keyword evidence="5" id="KW-1185">Reference proteome</keyword>
<feature type="signal peptide" evidence="2">
    <location>
        <begin position="1"/>
        <end position="21"/>
    </location>
</feature>
<proteinExistence type="inferred from homology"/>
<reference evidence="5" key="1">
    <citation type="submission" date="2018-05" db="EMBL/GenBank/DDBJ databases">
        <title>Draft genome sequence of Stemphylium lycopersici strain CIDEFI 213.</title>
        <authorList>
            <person name="Medina R."/>
            <person name="Franco M.E.E."/>
            <person name="Lucentini C.G."/>
            <person name="Saparrat M.C.N."/>
            <person name="Balatti P.A."/>
        </authorList>
    </citation>
    <scope>NUCLEOTIDE SEQUENCE [LARGE SCALE GENOMIC DNA]</scope>
    <source>
        <strain evidence="5">CIDEFI 213</strain>
    </source>
</reference>
<evidence type="ECO:0000256" key="2">
    <source>
        <dbReference type="SAM" id="SignalP"/>
    </source>
</evidence>
<feature type="domain" description="EthD" evidence="3">
    <location>
        <begin position="45"/>
        <end position="142"/>
    </location>
</feature>
<evidence type="ECO:0000259" key="3">
    <source>
        <dbReference type="Pfam" id="PF07110"/>
    </source>
</evidence>
<evidence type="ECO:0000313" key="4">
    <source>
        <dbReference type="EMBL" id="RAR11492.1"/>
    </source>
</evidence>
<comment type="similarity">
    <text evidence="1">Belongs to the tpcK family.</text>
</comment>
<organism evidence="4 5">
    <name type="scientific">Stemphylium lycopersici</name>
    <name type="common">Tomato gray leaf spot disease fungus</name>
    <name type="synonym">Thyrospora lycopersici</name>
    <dbReference type="NCBI Taxonomy" id="183478"/>
    <lineage>
        <taxon>Eukaryota</taxon>
        <taxon>Fungi</taxon>
        <taxon>Dikarya</taxon>
        <taxon>Ascomycota</taxon>
        <taxon>Pezizomycotina</taxon>
        <taxon>Dothideomycetes</taxon>
        <taxon>Pleosporomycetidae</taxon>
        <taxon>Pleosporales</taxon>
        <taxon>Pleosporineae</taxon>
        <taxon>Pleosporaceae</taxon>
        <taxon>Stemphylium</taxon>
    </lineage>
</organism>
<gene>
    <name evidence="4" type="ORF">DDE83_004528</name>
</gene>